<comment type="caution">
    <text evidence="8">The sequence shown here is derived from an EMBL/GenBank/DDBJ whole genome shotgun (WGS) entry which is preliminary data.</text>
</comment>
<dbReference type="InterPro" id="IPR036881">
    <property type="entry name" value="Glyco_hydro_3_C_sf"/>
</dbReference>
<sequence length="1008" mass="112238">MKKQVFVPFVLLLLFVLGASELLAQNSRAKFRKPATSAFNPEKDPPFLNAKQQWVDSVFNTLTPEERIAQLIMIPVYSNRDQAHIDSISNLIKTYKVGGVIFFQGGPVRQAKMTNRYQRESRVPLMVSIDGEWGLSMRLDSTTRFPYQMSMGGVEDEKLIYDMGAEIARQCRRMGININFAPTVDINNNANNPVIGFRSFGEDKYNVARKSIAYMKGMQDQHVLASAKHFPGHGDTNVDSHVGLPVINFSRIRLDSTELYPFRQLMANGLGSVMVAHMNIPVLDNTPNLASTLSKSIVSDLLKEELGFKGLVFTDALNMQGVAKFYAPGIVDVKALLAGNDVLLNTMDVKTTIEEVKKAIKSKEITQDEVDARCRKVLAAKQWMGLDEWKPIETAHLIEDLNNPHAVYLNRQLTESSLTLLRNKQNILPIRTLDTLKVAALAIGTTKETDFQRSLAKYIKVDTFFLSPNSSIAELQQMKEQLQSYNLVIAGVHKLQLKAGASNFGVTAEMNLFLKDLIRSKPTIVSVFGNVYSLAKFEGIDKANAVLAAYQENETAQDIAAQIIFGGLGAKGKLPVTVSNAFRIGDGLVTQGDLRLAYSAPEAVGLNTKDLAGIDSLVAQAIKEKATPGAQVLVAKNGKVIYYKSFGYHTYDNQRPVQNTDLYDLASVTKVSTSLAAFMKLKGEGRFDVDKTLGDYLPMMQGTNKESLRYRDILTHQARLQAWIPFWKETVKKNGKFKWFTFKADSSRRFPIKVADNLYIHRKYAKKIYKEIAASPLNEKGGYVYSDLSFILAPLVVKNITGQDFESYLKENIYKPIGATTLTFNPYKYYPASQIVPTEYDQEFRKQLLHGTVHDEGAAMLGGISGHAGLFGNANDLAKLMQLYLNDGTYAQQTYIGGNTVSEFSKCQFCEQGNYRALGFDRSSRPGAENSNAAKSAPVESFGHSGFTGTYTWIDPVNDIVYVFLSNRVNPTRENNKLSKLNIRTKALQVVYDAMEKAKKSDTVSVKQ</sequence>
<keyword evidence="4 8" id="KW-0378">Hydrolase</keyword>
<dbReference type="InterPro" id="IPR001764">
    <property type="entry name" value="Glyco_hydro_3_N"/>
</dbReference>
<dbReference type="SUPFAM" id="SSF51445">
    <property type="entry name" value="(Trans)glycosidases"/>
    <property type="match status" value="1"/>
</dbReference>
<dbReference type="SUPFAM" id="SSF52279">
    <property type="entry name" value="Beta-D-glucan exohydrolase, C-terminal domain"/>
    <property type="match status" value="1"/>
</dbReference>
<dbReference type="RefSeq" id="WP_262910458.1">
    <property type="nucleotide sequence ID" value="NZ_JAJJWI010000009.1"/>
</dbReference>
<proteinExistence type="inferred from homology"/>
<organism evidence="8 9">
    <name type="scientific">Pontibacter silvestris</name>
    <dbReference type="NCBI Taxonomy" id="2305183"/>
    <lineage>
        <taxon>Bacteria</taxon>
        <taxon>Pseudomonadati</taxon>
        <taxon>Bacteroidota</taxon>
        <taxon>Cytophagia</taxon>
        <taxon>Cytophagales</taxon>
        <taxon>Hymenobacteraceae</taxon>
        <taxon>Pontibacter</taxon>
    </lineage>
</organism>
<dbReference type="SUPFAM" id="SSF56601">
    <property type="entry name" value="beta-lactamase/transpeptidase-like"/>
    <property type="match status" value="1"/>
</dbReference>
<dbReference type="Proteomes" id="UP001597369">
    <property type="component" value="Unassembled WGS sequence"/>
</dbReference>
<dbReference type="InterPro" id="IPR012338">
    <property type="entry name" value="Beta-lactam/transpept-like"/>
</dbReference>
<evidence type="ECO:0000313" key="8">
    <source>
        <dbReference type="EMBL" id="MFD2067292.1"/>
    </source>
</evidence>
<dbReference type="InterPro" id="IPR036962">
    <property type="entry name" value="Glyco_hydro_3_N_sf"/>
</dbReference>
<dbReference type="Gene3D" id="3.20.20.300">
    <property type="entry name" value="Glycoside hydrolase, family 3, N-terminal domain"/>
    <property type="match status" value="1"/>
</dbReference>
<dbReference type="InterPro" id="IPR017853">
    <property type="entry name" value="GH"/>
</dbReference>
<dbReference type="Pfam" id="PF00144">
    <property type="entry name" value="Beta-lactamase"/>
    <property type="match status" value="1"/>
</dbReference>
<evidence type="ECO:0000256" key="3">
    <source>
        <dbReference type="ARBA" id="ARBA00012663"/>
    </source>
</evidence>
<protein>
    <recommendedName>
        <fullName evidence="3">beta-N-acetylhexosaminidase</fullName>
        <ecNumber evidence="3">3.2.1.52</ecNumber>
    </recommendedName>
</protein>
<dbReference type="PANTHER" id="PTHR30480:SF13">
    <property type="entry name" value="BETA-HEXOSAMINIDASE"/>
    <property type="match status" value="1"/>
</dbReference>
<evidence type="ECO:0000259" key="6">
    <source>
        <dbReference type="Pfam" id="PF00144"/>
    </source>
</evidence>
<accession>A0ABW4WX30</accession>
<dbReference type="Gene3D" id="3.40.50.1700">
    <property type="entry name" value="Glycoside hydrolase family 3 C-terminal domain"/>
    <property type="match status" value="1"/>
</dbReference>
<comment type="catalytic activity">
    <reaction evidence="1">
        <text>Hydrolysis of terminal non-reducing N-acetyl-D-hexosamine residues in N-acetyl-beta-D-hexosaminides.</text>
        <dbReference type="EC" id="3.2.1.52"/>
    </reaction>
</comment>
<evidence type="ECO:0000259" key="7">
    <source>
        <dbReference type="Pfam" id="PF00933"/>
    </source>
</evidence>
<evidence type="ECO:0000256" key="2">
    <source>
        <dbReference type="ARBA" id="ARBA00005336"/>
    </source>
</evidence>
<evidence type="ECO:0000256" key="1">
    <source>
        <dbReference type="ARBA" id="ARBA00001231"/>
    </source>
</evidence>
<dbReference type="PANTHER" id="PTHR30480">
    <property type="entry name" value="BETA-HEXOSAMINIDASE-RELATED"/>
    <property type="match status" value="1"/>
</dbReference>
<keyword evidence="9" id="KW-1185">Reference proteome</keyword>
<evidence type="ECO:0000313" key="9">
    <source>
        <dbReference type="Proteomes" id="UP001597369"/>
    </source>
</evidence>
<dbReference type="EC" id="3.2.1.52" evidence="3"/>
<dbReference type="PRINTS" id="PR00133">
    <property type="entry name" value="GLHYDRLASE3"/>
</dbReference>
<reference evidence="9" key="1">
    <citation type="journal article" date="2019" name="Int. J. Syst. Evol. Microbiol.">
        <title>The Global Catalogue of Microorganisms (GCM) 10K type strain sequencing project: providing services to taxonomists for standard genome sequencing and annotation.</title>
        <authorList>
            <consortium name="The Broad Institute Genomics Platform"/>
            <consortium name="The Broad Institute Genome Sequencing Center for Infectious Disease"/>
            <person name="Wu L."/>
            <person name="Ma J."/>
        </authorList>
    </citation>
    <scope>NUCLEOTIDE SEQUENCE [LARGE SCALE GENOMIC DNA]</scope>
    <source>
        <strain evidence="9">JCM 16545</strain>
    </source>
</reference>
<dbReference type="Gene3D" id="3.40.710.10">
    <property type="entry name" value="DD-peptidase/beta-lactamase superfamily"/>
    <property type="match status" value="1"/>
</dbReference>
<dbReference type="Pfam" id="PF00933">
    <property type="entry name" value="Glyco_hydro_3"/>
    <property type="match status" value="1"/>
</dbReference>
<dbReference type="GO" id="GO:0016787">
    <property type="term" value="F:hydrolase activity"/>
    <property type="evidence" value="ECO:0007669"/>
    <property type="project" value="UniProtKB-KW"/>
</dbReference>
<dbReference type="EMBL" id="JBHUHV010000029">
    <property type="protein sequence ID" value="MFD2067292.1"/>
    <property type="molecule type" value="Genomic_DNA"/>
</dbReference>
<keyword evidence="5" id="KW-0326">Glycosidase</keyword>
<comment type="similarity">
    <text evidence="2">Belongs to the glycosyl hydrolase 3 family.</text>
</comment>
<dbReference type="InterPro" id="IPR050226">
    <property type="entry name" value="NagZ_Beta-hexosaminidase"/>
</dbReference>
<feature type="domain" description="Glycoside hydrolase family 3 N-terminal" evidence="7">
    <location>
        <begin position="65"/>
        <end position="379"/>
    </location>
</feature>
<evidence type="ECO:0000256" key="5">
    <source>
        <dbReference type="ARBA" id="ARBA00023295"/>
    </source>
</evidence>
<evidence type="ECO:0000256" key="4">
    <source>
        <dbReference type="ARBA" id="ARBA00022801"/>
    </source>
</evidence>
<gene>
    <name evidence="8" type="ORF">ACFSKU_10395</name>
</gene>
<feature type="domain" description="Beta-lactamase-related" evidence="6">
    <location>
        <begin position="614"/>
        <end position="977"/>
    </location>
</feature>
<dbReference type="PROSITE" id="PS00775">
    <property type="entry name" value="GLYCOSYL_HYDROL_F3"/>
    <property type="match status" value="1"/>
</dbReference>
<dbReference type="InterPro" id="IPR019800">
    <property type="entry name" value="Glyco_hydro_3_AS"/>
</dbReference>
<dbReference type="InterPro" id="IPR001466">
    <property type="entry name" value="Beta-lactam-related"/>
</dbReference>
<name>A0ABW4WX30_9BACT</name>